<evidence type="ECO:0000256" key="1">
    <source>
        <dbReference type="SAM" id="MobiDB-lite"/>
    </source>
</evidence>
<dbReference type="Pfam" id="PF22749">
    <property type="entry name" value="Arb2"/>
    <property type="match status" value="1"/>
</dbReference>
<proteinExistence type="predicted"/>
<feature type="region of interest" description="Disordered" evidence="1">
    <location>
        <begin position="350"/>
        <end position="370"/>
    </location>
</feature>
<dbReference type="PANTHER" id="PTHR21357">
    <property type="entry name" value="FAM172 FAMILY PROTEIN HOMOLOG CG10038"/>
    <property type="match status" value="1"/>
</dbReference>
<dbReference type="GO" id="GO:0035197">
    <property type="term" value="F:siRNA binding"/>
    <property type="evidence" value="ECO:0007669"/>
    <property type="project" value="TreeGrafter"/>
</dbReference>
<dbReference type="AlphaFoldDB" id="A0A4P9YZN6"/>
<dbReference type="PANTHER" id="PTHR21357:SF4">
    <property type="entry name" value="FAM172 FAMILY PROTEIN HOMOLOG CG10038"/>
    <property type="match status" value="1"/>
</dbReference>
<reference evidence="4" key="1">
    <citation type="journal article" date="2018" name="Nat. Microbiol.">
        <title>Leveraging single-cell genomics to expand the fungal tree of life.</title>
        <authorList>
            <person name="Ahrendt S.R."/>
            <person name="Quandt C.A."/>
            <person name="Ciobanu D."/>
            <person name="Clum A."/>
            <person name="Salamov A."/>
            <person name="Andreopoulos B."/>
            <person name="Cheng J.F."/>
            <person name="Woyke T."/>
            <person name="Pelin A."/>
            <person name="Henrissat B."/>
            <person name="Reynolds N.K."/>
            <person name="Benny G.L."/>
            <person name="Smith M.E."/>
            <person name="James T.Y."/>
            <person name="Grigoriev I.V."/>
        </authorList>
    </citation>
    <scope>NUCLEOTIDE SEQUENCE [LARGE SCALE GENOMIC DNA]</scope>
    <source>
        <strain evidence="4">Benny S71-1</strain>
    </source>
</reference>
<protein>
    <recommendedName>
        <fullName evidence="2">Arb2 domain-containing protein</fullName>
    </recommendedName>
</protein>
<dbReference type="GO" id="GO:0005634">
    <property type="term" value="C:nucleus"/>
    <property type="evidence" value="ECO:0007669"/>
    <property type="project" value="TreeGrafter"/>
</dbReference>
<name>A0A4P9YZN6_9FUNG</name>
<dbReference type="InterPro" id="IPR048263">
    <property type="entry name" value="Arb2"/>
</dbReference>
<dbReference type="EMBL" id="KZ989989">
    <property type="protein sequence ID" value="RKP24881.1"/>
    <property type="molecule type" value="Genomic_DNA"/>
</dbReference>
<organism evidence="3 4">
    <name type="scientific">Syncephalis pseudoplumigaleata</name>
    <dbReference type="NCBI Taxonomy" id="1712513"/>
    <lineage>
        <taxon>Eukaryota</taxon>
        <taxon>Fungi</taxon>
        <taxon>Fungi incertae sedis</taxon>
        <taxon>Zoopagomycota</taxon>
        <taxon>Zoopagomycotina</taxon>
        <taxon>Zoopagomycetes</taxon>
        <taxon>Zoopagales</taxon>
        <taxon>Piptocephalidaceae</taxon>
        <taxon>Syncephalis</taxon>
    </lineage>
</organism>
<evidence type="ECO:0000313" key="3">
    <source>
        <dbReference type="EMBL" id="RKP24881.1"/>
    </source>
</evidence>
<dbReference type="OrthoDB" id="421951at2759"/>
<keyword evidence="4" id="KW-1185">Reference proteome</keyword>
<dbReference type="InterPro" id="IPR053858">
    <property type="entry name" value="Arb2_dom"/>
</dbReference>
<accession>A0A4P9YZN6</accession>
<evidence type="ECO:0000259" key="2">
    <source>
        <dbReference type="Pfam" id="PF22749"/>
    </source>
</evidence>
<dbReference type="GO" id="GO:0031048">
    <property type="term" value="P:regulatory ncRNA-mediated heterochromatin formation"/>
    <property type="evidence" value="ECO:0007669"/>
    <property type="project" value="TreeGrafter"/>
</dbReference>
<dbReference type="Proteomes" id="UP000278143">
    <property type="component" value="Unassembled WGS sequence"/>
</dbReference>
<evidence type="ECO:0000313" key="4">
    <source>
        <dbReference type="Proteomes" id="UP000278143"/>
    </source>
</evidence>
<feature type="domain" description="Arb2" evidence="2">
    <location>
        <begin position="17"/>
        <end position="259"/>
    </location>
</feature>
<sequence>MFRRKPAPVQPPPPPAFPKTLAELGFRLLDEDKPLRKITGERFKFRVKHDDKEYNERHMIAVAETVGEEVERHLQEHYGCAKVNVPLGVPDDEPHSYVFYSKDYTSNADKLLVLVSERNNRVGQWDRRYLFDVSVQNGAMFGYIQQAFSEGYAVLVTNTNTNYWRKGRSLKYIDIPGNEDGVAHLRTVFRDIIPLSPAKIINIVAVGYGALCVIDMLGEFTGVFRERVAFINALESHHSADSLPTAGCKHTINWVVSNKQRATEVKDERFGCCCLAIEQRKLVFQSFNGQLQVVDDEEDAEGRDEAEELFTVFDADNVVYAGGDAPPGTMDASTFVDVATPTATISVIDDVQGEAELPATAPAEAGEKPE</sequence>
<feature type="compositionally biased region" description="Low complexity" evidence="1">
    <location>
        <begin position="354"/>
        <end position="364"/>
    </location>
</feature>
<gene>
    <name evidence="3" type="ORF">SYNPS1DRAFT_23074</name>
</gene>